<sequence>MDWPSVRDYDEALQSIDLCFPKQPKLATAELISADKFGLPMGSSGSSAVVYKIRIQEKDYALRCFTSEVNNHRERYQLLHEYVHRQSLSSFVKFQYLVEGISVNHHMYPVLLMDWANGKSLSDYIADSLALSQTDKLRGLVQHWFALYFALRQINMAHGDLQHGNILIDTKGIPHLIDYDGIYTPTMASYRPKEFGHRHYQHPERERRNYYAEDMDSFSVLVVAISLLALAERPNLWRQFYHAENLIFEDKDFTNAGETSLWHELRHLSSEVQQLAMVLQRSCSRPITTITPEIDEALKSISKPICSTISESDREYFDNLIAVASRTDFDPPPPTFQPSRRITSKRELDEFIKAFGRTDFDPPSPTPQAVILATSTSTPALPRKKPGVSLGWGFLVVLALVAVFFLGRQGNGDNPPLPATIMSPPVVNTVEVEVVVTKVAVVTPTPAQVRPTSTSSNSSVSSPTINVVRRPNIISRSTWGALPATGLSGRQNPRQIVLSHDAQISNDSDDVRTKLRAIQRFHQQRGWPDISWHFIVDRSGNIFEGRSPDDRGDTNYNFNTDGMLTIGVLGDYDRQNPNQAQLNTIIELMAWLCQEYNIPTEEIYAHSYFANQSSLTNPKITSPGRNFDLPEIQRMVQAQLTRR</sequence>
<dbReference type="InterPro" id="IPR002502">
    <property type="entry name" value="Amidase_domain"/>
</dbReference>
<organism evidence="4 5">
    <name type="scientific">Candidatus Chloroploca mongolica</name>
    <dbReference type="NCBI Taxonomy" id="2528176"/>
    <lineage>
        <taxon>Bacteria</taxon>
        <taxon>Bacillati</taxon>
        <taxon>Chloroflexota</taxon>
        <taxon>Chloroflexia</taxon>
        <taxon>Chloroflexales</taxon>
        <taxon>Chloroflexineae</taxon>
        <taxon>Oscillochloridaceae</taxon>
        <taxon>Candidatus Chloroploca</taxon>
    </lineage>
</organism>
<dbReference type="EMBL" id="SIJK02000002">
    <property type="protein sequence ID" value="MBP1464438.1"/>
    <property type="molecule type" value="Genomic_DNA"/>
</dbReference>
<keyword evidence="4" id="KW-0378">Hydrolase</keyword>
<dbReference type="InterPro" id="IPR006619">
    <property type="entry name" value="PGRP_domain_met/bac"/>
</dbReference>
<dbReference type="CDD" id="cd06583">
    <property type="entry name" value="PGRP"/>
    <property type="match status" value="1"/>
</dbReference>
<evidence type="ECO:0000259" key="3">
    <source>
        <dbReference type="PROSITE" id="PS50011"/>
    </source>
</evidence>
<dbReference type="Proteomes" id="UP001193081">
    <property type="component" value="Unassembled WGS sequence"/>
</dbReference>
<dbReference type="Pfam" id="PF01510">
    <property type="entry name" value="Amidase_2"/>
    <property type="match status" value="1"/>
</dbReference>
<feature type="transmembrane region" description="Helical" evidence="2">
    <location>
        <begin position="389"/>
        <end position="407"/>
    </location>
</feature>
<accession>A0ABS4D4S2</accession>
<comment type="caution">
    <text evidence="4">The sequence shown here is derived from an EMBL/GenBank/DDBJ whole genome shotgun (WGS) entry which is preliminary data.</text>
</comment>
<keyword evidence="2" id="KW-0812">Transmembrane</keyword>
<dbReference type="SUPFAM" id="SSF55846">
    <property type="entry name" value="N-acetylmuramoyl-L-alanine amidase-like"/>
    <property type="match status" value="1"/>
</dbReference>
<dbReference type="InterPro" id="IPR036505">
    <property type="entry name" value="Amidase/PGRP_sf"/>
</dbReference>
<name>A0ABS4D4S2_9CHLR</name>
<evidence type="ECO:0000256" key="1">
    <source>
        <dbReference type="ARBA" id="ARBA00007553"/>
    </source>
</evidence>
<evidence type="ECO:0000313" key="5">
    <source>
        <dbReference type="Proteomes" id="UP001193081"/>
    </source>
</evidence>
<dbReference type="RefSeq" id="WP_135476144.1">
    <property type="nucleotide sequence ID" value="NZ_SIJK02000002.1"/>
</dbReference>
<dbReference type="Pfam" id="PF00069">
    <property type="entry name" value="Pkinase"/>
    <property type="match status" value="1"/>
</dbReference>
<comment type="similarity">
    <text evidence="1">Belongs to the N-acetylmuramoyl-L-alanine amidase 2 family.</text>
</comment>
<keyword evidence="2" id="KW-0472">Membrane</keyword>
<dbReference type="SUPFAM" id="SSF56112">
    <property type="entry name" value="Protein kinase-like (PK-like)"/>
    <property type="match status" value="1"/>
</dbReference>
<feature type="domain" description="Protein kinase" evidence="3">
    <location>
        <begin position="36"/>
        <end position="352"/>
    </location>
</feature>
<dbReference type="InterPro" id="IPR011009">
    <property type="entry name" value="Kinase-like_dom_sf"/>
</dbReference>
<reference evidence="4 5" key="1">
    <citation type="submission" date="2021-03" db="EMBL/GenBank/DDBJ databases">
        <authorList>
            <person name="Grouzdev D.S."/>
        </authorList>
    </citation>
    <scope>NUCLEOTIDE SEQUENCE [LARGE SCALE GENOMIC DNA]</scope>
    <source>
        <strain evidence="4 5">M50-1</strain>
    </source>
</reference>
<dbReference type="EC" id="3.5.1.28" evidence="4"/>
<dbReference type="SMART" id="SM00701">
    <property type="entry name" value="PGRP"/>
    <property type="match status" value="1"/>
</dbReference>
<dbReference type="GO" id="GO:0008745">
    <property type="term" value="F:N-acetylmuramoyl-L-alanine amidase activity"/>
    <property type="evidence" value="ECO:0007669"/>
    <property type="project" value="UniProtKB-EC"/>
</dbReference>
<protein>
    <submittedName>
        <fullName evidence="4">N-acetylmuramoyl-L-alanine amidase</fullName>
        <ecNumber evidence="4">3.5.1.28</ecNumber>
    </submittedName>
</protein>
<dbReference type="PANTHER" id="PTHR11022:SF41">
    <property type="entry name" value="PEPTIDOGLYCAN-RECOGNITION PROTEIN LC-RELATED"/>
    <property type="match status" value="1"/>
</dbReference>
<keyword evidence="2" id="KW-1133">Transmembrane helix</keyword>
<dbReference type="InterPro" id="IPR015510">
    <property type="entry name" value="PGRP"/>
</dbReference>
<dbReference type="InterPro" id="IPR000719">
    <property type="entry name" value="Prot_kinase_dom"/>
</dbReference>
<gene>
    <name evidence="4" type="ORF">EYB53_001835</name>
</gene>
<dbReference type="Gene3D" id="3.40.80.10">
    <property type="entry name" value="Peptidoglycan recognition protein-like"/>
    <property type="match status" value="1"/>
</dbReference>
<dbReference type="Gene3D" id="1.10.510.10">
    <property type="entry name" value="Transferase(Phosphotransferase) domain 1"/>
    <property type="match status" value="1"/>
</dbReference>
<evidence type="ECO:0000313" key="4">
    <source>
        <dbReference type="EMBL" id="MBP1464438.1"/>
    </source>
</evidence>
<dbReference type="PROSITE" id="PS50011">
    <property type="entry name" value="PROTEIN_KINASE_DOM"/>
    <property type="match status" value="1"/>
</dbReference>
<proteinExistence type="inferred from homology"/>
<evidence type="ECO:0000256" key="2">
    <source>
        <dbReference type="SAM" id="Phobius"/>
    </source>
</evidence>
<keyword evidence="5" id="KW-1185">Reference proteome</keyword>
<dbReference type="PANTHER" id="PTHR11022">
    <property type="entry name" value="PEPTIDOGLYCAN RECOGNITION PROTEIN"/>
    <property type="match status" value="1"/>
</dbReference>
<dbReference type="SMART" id="SM00644">
    <property type="entry name" value="Ami_2"/>
    <property type="match status" value="1"/>
</dbReference>